<dbReference type="RefSeq" id="WP_188910418.1">
    <property type="nucleotide sequence ID" value="NZ_BMMF01000003.1"/>
</dbReference>
<accession>A0A917V2R2</accession>
<reference evidence="1 2" key="1">
    <citation type="journal article" date="2014" name="Int. J. Syst. Evol. Microbiol.">
        <title>Complete genome sequence of Corynebacterium casei LMG S-19264T (=DSM 44701T), isolated from a smear-ripened cheese.</title>
        <authorList>
            <consortium name="US DOE Joint Genome Institute (JGI-PGF)"/>
            <person name="Walter F."/>
            <person name="Albersmeier A."/>
            <person name="Kalinowski J."/>
            <person name="Ruckert C."/>
        </authorList>
    </citation>
    <scope>NUCLEOTIDE SEQUENCE [LARGE SCALE GENOMIC DNA]</scope>
    <source>
        <strain evidence="1 2">CGMCC 1.9161</strain>
    </source>
</reference>
<organism evidence="1 2">
    <name type="scientific">Salinarimonas ramus</name>
    <dbReference type="NCBI Taxonomy" id="690164"/>
    <lineage>
        <taxon>Bacteria</taxon>
        <taxon>Pseudomonadati</taxon>
        <taxon>Pseudomonadota</taxon>
        <taxon>Alphaproteobacteria</taxon>
        <taxon>Hyphomicrobiales</taxon>
        <taxon>Salinarimonadaceae</taxon>
        <taxon>Salinarimonas</taxon>
    </lineage>
</organism>
<keyword evidence="2" id="KW-1185">Reference proteome</keyword>
<proteinExistence type="predicted"/>
<dbReference type="AlphaFoldDB" id="A0A917V2R2"/>
<dbReference type="Proteomes" id="UP000600449">
    <property type="component" value="Unassembled WGS sequence"/>
</dbReference>
<sequence length="127" mass="12701">MPSMSTTARRPGLLRTTIAVVALYALVLGGLLGGLSSALALSTQSPLGGATVWCPVDGSMPADDPRDPCLHACRLGTGPGGPLLTPGPAPSLVARVAAPLVRAPVQFETTCPRTAKAPVGARAPPLS</sequence>
<name>A0A917V2R2_9HYPH</name>
<comment type="caution">
    <text evidence="1">The sequence shown here is derived from an EMBL/GenBank/DDBJ whole genome shotgun (WGS) entry which is preliminary data.</text>
</comment>
<gene>
    <name evidence="1" type="ORF">GCM10011322_10830</name>
</gene>
<protein>
    <submittedName>
        <fullName evidence="1">Uncharacterized protein</fullName>
    </submittedName>
</protein>
<evidence type="ECO:0000313" key="1">
    <source>
        <dbReference type="EMBL" id="GGK26285.1"/>
    </source>
</evidence>
<dbReference type="EMBL" id="BMMF01000003">
    <property type="protein sequence ID" value="GGK26285.1"/>
    <property type="molecule type" value="Genomic_DNA"/>
</dbReference>
<evidence type="ECO:0000313" key="2">
    <source>
        <dbReference type="Proteomes" id="UP000600449"/>
    </source>
</evidence>